<dbReference type="PANTHER" id="PTHR37951:SF1">
    <property type="entry name" value="TYPE VI SECRETION SYSTEM COMPONENT TSSA1"/>
    <property type="match status" value="1"/>
</dbReference>
<organism evidence="3 4">
    <name type="scientific">Paracoccus fistulariae</name>
    <dbReference type="NCBI Taxonomy" id="658446"/>
    <lineage>
        <taxon>Bacteria</taxon>
        <taxon>Pseudomonadati</taxon>
        <taxon>Pseudomonadota</taxon>
        <taxon>Alphaproteobacteria</taxon>
        <taxon>Rhodobacterales</taxon>
        <taxon>Paracoccaceae</taxon>
        <taxon>Paracoccus</taxon>
    </lineage>
</organism>
<proteinExistence type="predicted"/>
<dbReference type="Proteomes" id="UP001219349">
    <property type="component" value="Chromosome"/>
</dbReference>
<gene>
    <name evidence="3" type="ORF">JHX87_11985</name>
</gene>
<protein>
    <submittedName>
        <fullName evidence="3">Type VI secretion system ImpA family N-terminal domain-containing protein</fullName>
    </submittedName>
</protein>
<evidence type="ECO:0000256" key="1">
    <source>
        <dbReference type="SAM" id="MobiDB-lite"/>
    </source>
</evidence>
<dbReference type="Pfam" id="PF06812">
    <property type="entry name" value="ImpA_N"/>
    <property type="match status" value="1"/>
</dbReference>
<accession>A0ABY7SGS2</accession>
<evidence type="ECO:0000313" key="3">
    <source>
        <dbReference type="EMBL" id="WCR06210.1"/>
    </source>
</evidence>
<dbReference type="InterPro" id="IPR010657">
    <property type="entry name" value="ImpA_N"/>
</dbReference>
<dbReference type="PANTHER" id="PTHR37951">
    <property type="entry name" value="CYTOPLASMIC PROTEIN-RELATED"/>
    <property type="match status" value="1"/>
</dbReference>
<feature type="region of interest" description="Disordered" evidence="1">
    <location>
        <begin position="46"/>
        <end position="66"/>
    </location>
</feature>
<dbReference type="RefSeq" id="WP_271883921.1">
    <property type="nucleotide sequence ID" value="NZ_CP067136.1"/>
</dbReference>
<reference evidence="3 4" key="1">
    <citation type="submission" date="2021-01" db="EMBL/GenBank/DDBJ databases">
        <title>Biogeographic distribution of Paracoccus.</title>
        <authorList>
            <person name="Hollensteiner J."/>
            <person name="Leineberger J."/>
            <person name="Brinkhoff T."/>
            <person name="Daniel R."/>
        </authorList>
    </citation>
    <scope>NUCLEOTIDE SEQUENCE [LARGE SCALE GENOMIC DNA]</scope>
    <source>
        <strain evidence="3 4">KCTC 22803</strain>
    </source>
</reference>
<evidence type="ECO:0000259" key="2">
    <source>
        <dbReference type="Pfam" id="PF06812"/>
    </source>
</evidence>
<feature type="region of interest" description="Disordered" evidence="1">
    <location>
        <begin position="254"/>
        <end position="276"/>
    </location>
</feature>
<keyword evidence="4" id="KW-1185">Reference proteome</keyword>
<sequence>MDDFIGNPNHEMTPGLEMAIGGLLPTGPDPRTTEPVVSIYRQLRDSRNEARQDERQQEASENAGKAISLSPAWQNVREMATRLLADHAKDVEALVWLTEAETRLDGHAGLARSLRLIRQLIQNFGTALHPQPEEPDDDTFAALAGLNGVGREGTLIQPLRLVPLVPGSGWGENSLWMTMDATTSPGVASAMAAAGPAAMGRIFADIRAAQEELALLDQVLTDELGAAAPPTAQIRAILDDTERTVRRLAELTEPQAAAPESQHEPAASPAQATATGPITSREEAFDQLLRISAYFRKAEPHSPIGFALETLVRRGRMDFLTLLQELIPDDSARASVMTNAGIRNPDGDNSPE</sequence>
<feature type="compositionally biased region" description="Basic and acidic residues" evidence="1">
    <location>
        <begin position="46"/>
        <end position="58"/>
    </location>
</feature>
<feature type="domain" description="ImpA N-terminal" evidence="2">
    <location>
        <begin position="24"/>
        <end position="147"/>
    </location>
</feature>
<name>A0ABY7SGS2_9RHOB</name>
<dbReference type="InterPro" id="IPR017740">
    <property type="entry name" value="TssA-like"/>
</dbReference>
<evidence type="ECO:0000313" key="4">
    <source>
        <dbReference type="Proteomes" id="UP001219349"/>
    </source>
</evidence>
<dbReference type="EMBL" id="CP067136">
    <property type="protein sequence ID" value="WCR06210.1"/>
    <property type="molecule type" value="Genomic_DNA"/>
</dbReference>